<dbReference type="AlphaFoldDB" id="A0A5R9EWL0"/>
<sequence length="99" mass="11265">MNFLFTIIGFLVGLAGLNWLLGFQKGNITLDLENRFVDFNSNYVAAIKTELEKQGRTVSYMGNRRFLIDGKTYIFMDRNVSMGGAPLQRTVLKPLKKDI</sequence>
<dbReference type="Proteomes" id="UP000308230">
    <property type="component" value="Unassembled WGS sequence"/>
</dbReference>
<comment type="caution">
    <text evidence="1">The sequence shown here is derived from an EMBL/GenBank/DDBJ whole genome shotgun (WGS) entry which is preliminary data.</text>
</comment>
<dbReference type="EMBL" id="SWLG01000026">
    <property type="protein sequence ID" value="TLS35221.1"/>
    <property type="molecule type" value="Genomic_DNA"/>
</dbReference>
<evidence type="ECO:0000313" key="1">
    <source>
        <dbReference type="EMBL" id="TLS35221.1"/>
    </source>
</evidence>
<protein>
    <submittedName>
        <fullName evidence="1">Uncharacterized protein</fullName>
    </submittedName>
</protein>
<accession>A0A5R9EWL0</accession>
<dbReference type="RefSeq" id="WP_138129296.1">
    <property type="nucleotide sequence ID" value="NZ_SWLG01000026.1"/>
</dbReference>
<evidence type="ECO:0000313" key="2">
    <source>
        <dbReference type="Proteomes" id="UP000308230"/>
    </source>
</evidence>
<keyword evidence="2" id="KW-1185">Reference proteome</keyword>
<dbReference type="OrthoDB" id="2969827at2"/>
<name>A0A5R9EWL0_9BACL</name>
<reference evidence="1 2" key="1">
    <citation type="submission" date="2019-04" db="EMBL/GenBank/DDBJ databases">
        <title>Bacillus caeni sp. nov., a bacterium isolated from mangrove sediment.</title>
        <authorList>
            <person name="Huang H."/>
            <person name="Mo K."/>
            <person name="Hu Y."/>
        </authorList>
    </citation>
    <scope>NUCLEOTIDE SEQUENCE [LARGE SCALE GENOMIC DNA]</scope>
    <source>
        <strain evidence="1 2">HB172195</strain>
    </source>
</reference>
<proteinExistence type="predicted"/>
<gene>
    <name evidence="1" type="ORF">FCL54_21730</name>
</gene>
<organism evidence="1 2">
    <name type="scientific">Exobacillus caeni</name>
    <dbReference type="NCBI Taxonomy" id="2574798"/>
    <lineage>
        <taxon>Bacteria</taxon>
        <taxon>Bacillati</taxon>
        <taxon>Bacillota</taxon>
        <taxon>Bacilli</taxon>
        <taxon>Bacillales</taxon>
        <taxon>Guptibacillaceae</taxon>
        <taxon>Exobacillus</taxon>
    </lineage>
</organism>